<dbReference type="PROSITE" id="PS51029">
    <property type="entry name" value="MADF"/>
    <property type="match status" value="1"/>
</dbReference>
<keyword evidence="3" id="KW-1185">Reference proteome</keyword>
<sequence length="114" mass="13717">MELNGKQVLVLIDLYQERRLLWDSSDSQHKLKNQRHDSLTEIAVSFEVDKNEIERKWKNFTSHFWREKKKEAETKRTWSGADEPYVSKWFAYQPINFLGDKNKPSKTQDSTKRK</sequence>
<name>A0AAW1V0Q2_9CUCU</name>
<organism evidence="2 3">
    <name type="scientific">Henosepilachna vigintioctopunctata</name>
    <dbReference type="NCBI Taxonomy" id="420089"/>
    <lineage>
        <taxon>Eukaryota</taxon>
        <taxon>Metazoa</taxon>
        <taxon>Ecdysozoa</taxon>
        <taxon>Arthropoda</taxon>
        <taxon>Hexapoda</taxon>
        <taxon>Insecta</taxon>
        <taxon>Pterygota</taxon>
        <taxon>Neoptera</taxon>
        <taxon>Endopterygota</taxon>
        <taxon>Coleoptera</taxon>
        <taxon>Polyphaga</taxon>
        <taxon>Cucujiformia</taxon>
        <taxon>Coccinelloidea</taxon>
        <taxon>Coccinellidae</taxon>
        <taxon>Epilachninae</taxon>
        <taxon>Epilachnini</taxon>
        <taxon>Henosepilachna</taxon>
    </lineage>
</organism>
<protein>
    <recommendedName>
        <fullName evidence="1">MADF domain-containing protein</fullName>
    </recommendedName>
</protein>
<dbReference type="PANTHER" id="PTHR21505">
    <property type="entry name" value="MADF DOMAIN-CONTAINING PROTEIN-RELATED"/>
    <property type="match status" value="1"/>
</dbReference>
<reference evidence="2 3" key="1">
    <citation type="submission" date="2023-03" db="EMBL/GenBank/DDBJ databases">
        <title>Genome insight into feeding habits of ladybird beetles.</title>
        <authorList>
            <person name="Li H.-S."/>
            <person name="Huang Y.-H."/>
            <person name="Pang H."/>
        </authorList>
    </citation>
    <scope>NUCLEOTIDE SEQUENCE [LARGE SCALE GENOMIC DNA]</scope>
    <source>
        <strain evidence="2">SYSU_2023b</strain>
        <tissue evidence="2">Whole body</tissue>
    </source>
</reference>
<dbReference type="SMART" id="SM00595">
    <property type="entry name" value="MADF"/>
    <property type="match status" value="1"/>
</dbReference>
<dbReference type="EMBL" id="JARQZJ010000121">
    <property type="protein sequence ID" value="KAK9888653.1"/>
    <property type="molecule type" value="Genomic_DNA"/>
</dbReference>
<evidence type="ECO:0000313" key="3">
    <source>
        <dbReference type="Proteomes" id="UP001431783"/>
    </source>
</evidence>
<proteinExistence type="predicted"/>
<dbReference type="Pfam" id="PF10545">
    <property type="entry name" value="MADF_DNA_bdg"/>
    <property type="match status" value="1"/>
</dbReference>
<accession>A0AAW1V0Q2</accession>
<evidence type="ECO:0000259" key="1">
    <source>
        <dbReference type="PROSITE" id="PS51029"/>
    </source>
</evidence>
<comment type="caution">
    <text evidence="2">The sequence shown here is derived from an EMBL/GenBank/DDBJ whole genome shotgun (WGS) entry which is preliminary data.</text>
</comment>
<dbReference type="PANTHER" id="PTHR21505:SF15">
    <property type="entry name" value="RE18252P"/>
    <property type="match status" value="1"/>
</dbReference>
<dbReference type="InterPro" id="IPR006578">
    <property type="entry name" value="MADF-dom"/>
</dbReference>
<dbReference type="AlphaFoldDB" id="A0AAW1V0Q2"/>
<evidence type="ECO:0000313" key="2">
    <source>
        <dbReference type="EMBL" id="KAK9888653.1"/>
    </source>
</evidence>
<gene>
    <name evidence="2" type="ORF">WA026_000882</name>
</gene>
<feature type="domain" description="MADF" evidence="1">
    <location>
        <begin position="10"/>
        <end position="103"/>
    </location>
</feature>
<dbReference type="Proteomes" id="UP001431783">
    <property type="component" value="Unassembled WGS sequence"/>
</dbReference>